<evidence type="ECO:0000313" key="3">
    <source>
        <dbReference type="Proteomes" id="UP000887116"/>
    </source>
</evidence>
<sequence>MLHIVSKIDFLFIQRKIFGFAVRDTSITNVANEYHIMSYHLYSHDVSRLHGGKYCLGTGCKKLTVKEFKELYPGQKLPSNPDDFLIIEVMGNIGGFLGMWMGVSMIDVMNLFEIIVTIIYYCIKKRKSKRKTTVISIA</sequence>
<dbReference type="Gene3D" id="1.10.287.770">
    <property type="entry name" value="YojJ-like"/>
    <property type="match status" value="1"/>
</dbReference>
<dbReference type="Proteomes" id="UP000887116">
    <property type="component" value="Unassembled WGS sequence"/>
</dbReference>
<proteinExistence type="predicted"/>
<comment type="caution">
    <text evidence="2">The sequence shown here is derived from an EMBL/GenBank/DDBJ whole genome shotgun (WGS) entry which is preliminary data.</text>
</comment>
<accession>A0A8X6H5P3</accession>
<dbReference type="OrthoDB" id="10068240at2759"/>
<dbReference type="EMBL" id="BMAO01007677">
    <property type="protein sequence ID" value="GFR17761.1"/>
    <property type="molecule type" value="Genomic_DNA"/>
</dbReference>
<keyword evidence="1" id="KW-0812">Transmembrane</keyword>
<evidence type="ECO:0000256" key="1">
    <source>
        <dbReference type="SAM" id="Phobius"/>
    </source>
</evidence>
<keyword evidence="1" id="KW-0472">Membrane</keyword>
<keyword evidence="3" id="KW-1185">Reference proteome</keyword>
<evidence type="ECO:0000313" key="2">
    <source>
        <dbReference type="EMBL" id="GFR17761.1"/>
    </source>
</evidence>
<organism evidence="2 3">
    <name type="scientific">Trichonephila clavata</name>
    <name type="common">Joro spider</name>
    <name type="synonym">Nephila clavata</name>
    <dbReference type="NCBI Taxonomy" id="2740835"/>
    <lineage>
        <taxon>Eukaryota</taxon>
        <taxon>Metazoa</taxon>
        <taxon>Ecdysozoa</taxon>
        <taxon>Arthropoda</taxon>
        <taxon>Chelicerata</taxon>
        <taxon>Arachnida</taxon>
        <taxon>Araneae</taxon>
        <taxon>Araneomorphae</taxon>
        <taxon>Entelegynae</taxon>
        <taxon>Araneoidea</taxon>
        <taxon>Nephilidae</taxon>
        <taxon>Trichonephila</taxon>
    </lineage>
</organism>
<reference evidence="2" key="1">
    <citation type="submission" date="2020-07" db="EMBL/GenBank/DDBJ databases">
        <title>Multicomponent nature underlies the extraordinary mechanical properties of spider dragline silk.</title>
        <authorList>
            <person name="Kono N."/>
            <person name="Nakamura H."/>
            <person name="Mori M."/>
            <person name="Yoshida Y."/>
            <person name="Ohtoshi R."/>
            <person name="Malay A.D."/>
            <person name="Moran D.A.P."/>
            <person name="Tomita M."/>
            <person name="Numata K."/>
            <person name="Arakawa K."/>
        </authorList>
    </citation>
    <scope>NUCLEOTIDE SEQUENCE</scope>
</reference>
<name>A0A8X6H5P3_TRICU</name>
<protein>
    <submittedName>
        <fullName evidence="2">Uncharacterized protein</fullName>
    </submittedName>
</protein>
<feature type="transmembrane region" description="Helical" evidence="1">
    <location>
        <begin position="99"/>
        <end position="123"/>
    </location>
</feature>
<dbReference type="AlphaFoldDB" id="A0A8X6H5P3"/>
<keyword evidence="1" id="KW-1133">Transmembrane helix</keyword>
<gene>
    <name evidence="2" type="ORF">TNCT_267201</name>
</gene>